<name>A0AA38TV87_9ASTR</name>
<evidence type="ECO:0000256" key="1">
    <source>
        <dbReference type="ARBA" id="ARBA00005228"/>
    </source>
</evidence>
<reference evidence="9" key="1">
    <citation type="submission" date="2023-03" db="EMBL/GenBank/DDBJ databases">
        <title>Chromosome-scale reference genome and RAD-based genetic map of yellow starthistle (Centaurea solstitialis) reveal putative structural variation and QTLs associated with invader traits.</title>
        <authorList>
            <person name="Reatini B."/>
            <person name="Cang F.A."/>
            <person name="Jiang Q."/>
            <person name="Mckibben M.T.W."/>
            <person name="Barker M.S."/>
            <person name="Rieseberg L.H."/>
            <person name="Dlugosch K.M."/>
        </authorList>
    </citation>
    <scope>NUCLEOTIDE SEQUENCE</scope>
    <source>
        <strain evidence="9">CAN-66</strain>
        <tissue evidence="9">Leaf</tissue>
    </source>
</reference>
<dbReference type="InterPro" id="IPR001375">
    <property type="entry name" value="Peptidase_S9_cat"/>
</dbReference>
<dbReference type="InterPro" id="IPR023302">
    <property type="entry name" value="Pept_S9A_N"/>
</dbReference>
<sequence>MSNLNDKVAMRHMDVYMEQEEKYTEAVLSDTDRLQSKLQSEMASRMSSQLSTPPFRWGPWLYYRRVEEGKQYPILCRRLASLNDEFISHKSPTAGFDFRSGKRIEQKLIDYNEEAERFGGFSYEELSEVSPDHRYIAYTIKPQADWVCNVAWAKGGQALLYVVTDQNKKPYRLYCSMLGSKDDDVILLEELADNVHVNIRHTKDFRFITVNVFSTTFSKVYLINAADPLSGLTLVWECEACAHCIIEHHQGYLYLFTNADRGGQSVDCHYLLRSPLHFSGPRKWESVFIDDKDLIIEDADFCDSHLVLTVREGGRFRLCSVVLPLPNNKGMVHLRESCPHFLPLPESVSQISPGPNYDFYSSIMRFTISSPVMPDAVVDYDLSNGKWEIIQQHNLLHERTRVLYGTASTGSTINISEISGPDNEVNSEDDHSWNDLSEFYACEQHEVISSDGVTVPLTIVYSRKRKKEGENPGLLHGHGAYGELLDKRWRSELKSLLDRGWVIAYADVRGGGGRGRSWHEDGKRTKKHNSINDYISCAKFLVEKEIVHQNKLAGWGYSAGGLLVASAINCCPDLFRAAVLKVPFLDPSNTLVYPILPLTPVDYEEFGYPGDVEDFEAIRKFCPYENIQKGVRYPAVMVTSSFNTRFGVWEAAKWAARVRERTIYDPDHPILLNLTTDIVEDNRYLQCKESAIEVAFLLKMMGS</sequence>
<keyword evidence="10" id="KW-1185">Reference proteome</keyword>
<protein>
    <recommendedName>
        <fullName evidence="6">Prolyl endopeptidase</fullName>
        <ecNumber evidence="6">3.4.21.-</ecNumber>
    </recommendedName>
</protein>
<gene>
    <name evidence="9" type="ORF">OSB04_007356</name>
</gene>
<accession>A0AA38TV87</accession>
<evidence type="ECO:0000313" key="10">
    <source>
        <dbReference type="Proteomes" id="UP001172457"/>
    </source>
</evidence>
<evidence type="ECO:0000256" key="6">
    <source>
        <dbReference type="RuleBase" id="RU368024"/>
    </source>
</evidence>
<dbReference type="PANTHER" id="PTHR11757:SF19">
    <property type="entry name" value="PROLYL ENDOPEPTIDASE-LIKE"/>
    <property type="match status" value="1"/>
</dbReference>
<dbReference type="PRINTS" id="PR00862">
    <property type="entry name" value="PROLIGOPTASE"/>
</dbReference>
<evidence type="ECO:0000256" key="5">
    <source>
        <dbReference type="ARBA" id="ARBA00045448"/>
    </source>
</evidence>
<dbReference type="SUPFAM" id="SSF53474">
    <property type="entry name" value="alpha/beta-Hydrolases"/>
    <property type="match status" value="1"/>
</dbReference>
<evidence type="ECO:0000256" key="2">
    <source>
        <dbReference type="ARBA" id="ARBA00022670"/>
    </source>
</evidence>
<dbReference type="Gene3D" id="3.40.50.1820">
    <property type="entry name" value="alpha/beta hydrolase"/>
    <property type="match status" value="1"/>
</dbReference>
<dbReference type="AlphaFoldDB" id="A0AA38TV87"/>
<dbReference type="SUPFAM" id="SSF50993">
    <property type="entry name" value="Peptidase/esterase 'gauge' domain"/>
    <property type="match status" value="1"/>
</dbReference>
<dbReference type="InterPro" id="IPR051543">
    <property type="entry name" value="Serine_Peptidase_S9A"/>
</dbReference>
<organism evidence="9 10">
    <name type="scientific">Centaurea solstitialis</name>
    <name type="common">yellow star-thistle</name>
    <dbReference type="NCBI Taxonomy" id="347529"/>
    <lineage>
        <taxon>Eukaryota</taxon>
        <taxon>Viridiplantae</taxon>
        <taxon>Streptophyta</taxon>
        <taxon>Embryophyta</taxon>
        <taxon>Tracheophyta</taxon>
        <taxon>Spermatophyta</taxon>
        <taxon>Magnoliopsida</taxon>
        <taxon>eudicotyledons</taxon>
        <taxon>Gunneridae</taxon>
        <taxon>Pentapetalae</taxon>
        <taxon>asterids</taxon>
        <taxon>campanulids</taxon>
        <taxon>Asterales</taxon>
        <taxon>Asteraceae</taxon>
        <taxon>Carduoideae</taxon>
        <taxon>Cardueae</taxon>
        <taxon>Centaureinae</taxon>
        <taxon>Centaurea</taxon>
    </lineage>
</organism>
<feature type="domain" description="Peptidase S9A N-terminal" evidence="8">
    <location>
        <begin position="13"/>
        <end position="142"/>
    </location>
</feature>
<keyword evidence="3 6" id="KW-0378">Hydrolase</keyword>
<dbReference type="GO" id="GO:0004252">
    <property type="term" value="F:serine-type endopeptidase activity"/>
    <property type="evidence" value="ECO:0007669"/>
    <property type="project" value="UniProtKB-UniRule"/>
</dbReference>
<comment type="caution">
    <text evidence="9">The sequence shown here is derived from an EMBL/GenBank/DDBJ whole genome shotgun (WGS) entry which is preliminary data.</text>
</comment>
<dbReference type="PANTHER" id="PTHR11757">
    <property type="entry name" value="PROTEASE FAMILY S9A OLIGOPEPTIDASE"/>
    <property type="match status" value="1"/>
</dbReference>
<evidence type="ECO:0000256" key="3">
    <source>
        <dbReference type="ARBA" id="ARBA00022801"/>
    </source>
</evidence>
<dbReference type="EC" id="3.4.21.-" evidence="6"/>
<dbReference type="Proteomes" id="UP001172457">
    <property type="component" value="Chromosome 2"/>
</dbReference>
<keyword evidence="4 6" id="KW-0720">Serine protease</keyword>
<evidence type="ECO:0000256" key="4">
    <source>
        <dbReference type="ARBA" id="ARBA00022825"/>
    </source>
</evidence>
<dbReference type="Pfam" id="PF00326">
    <property type="entry name" value="Peptidase_S9"/>
    <property type="match status" value="1"/>
</dbReference>
<dbReference type="EMBL" id="JARYMX010000002">
    <property type="protein sequence ID" value="KAJ9562196.1"/>
    <property type="molecule type" value="Genomic_DNA"/>
</dbReference>
<evidence type="ECO:0000259" key="8">
    <source>
        <dbReference type="Pfam" id="PF02897"/>
    </source>
</evidence>
<feature type="domain" description="Peptidase S9 prolyl oligopeptidase catalytic" evidence="7">
    <location>
        <begin position="491"/>
        <end position="661"/>
    </location>
</feature>
<proteinExistence type="inferred from homology"/>
<feature type="domain" description="Peptidase S9A N-terminal" evidence="8">
    <location>
        <begin position="150"/>
        <end position="392"/>
    </location>
</feature>
<evidence type="ECO:0000259" key="7">
    <source>
        <dbReference type="Pfam" id="PF00326"/>
    </source>
</evidence>
<comment type="similarity">
    <text evidence="1 6">Belongs to the peptidase S9A family.</text>
</comment>
<keyword evidence="2 6" id="KW-0645">Protease</keyword>
<dbReference type="GO" id="GO:0006508">
    <property type="term" value="P:proteolysis"/>
    <property type="evidence" value="ECO:0007669"/>
    <property type="project" value="UniProtKB-KW"/>
</dbReference>
<evidence type="ECO:0000313" key="9">
    <source>
        <dbReference type="EMBL" id="KAJ9562196.1"/>
    </source>
</evidence>
<dbReference type="InterPro" id="IPR029058">
    <property type="entry name" value="AB_hydrolase_fold"/>
</dbReference>
<comment type="function">
    <text evidence="5">Serine peptidase whose precise substrate specificity remains unclear. Does not cleave peptides after a arginine or lysine residue. Regulates trans-Golgi network morphology and sorting by regulating the membrane binding of the AP-1 complex. May play a role in the regulation of synaptic vesicle exocytosis.</text>
</comment>
<dbReference type="InterPro" id="IPR002470">
    <property type="entry name" value="Peptidase_S9A"/>
</dbReference>
<dbReference type="Gene3D" id="2.130.10.120">
    <property type="entry name" value="Prolyl oligopeptidase, N-terminal domain"/>
    <property type="match status" value="2"/>
</dbReference>
<dbReference type="Pfam" id="PF02897">
    <property type="entry name" value="Peptidase_S9_N"/>
    <property type="match status" value="2"/>
</dbReference>